<keyword evidence="11" id="KW-0687">Ribonucleoprotein</keyword>
<evidence type="ECO:0000256" key="9">
    <source>
        <dbReference type="ARBA" id="ARBA00023187"/>
    </source>
</evidence>
<sequence>MSLRKQTPSDFLKQIIGRPVVVKLNSGVDYRGVLACLDGYMNIALEQTEEYVNGQLKNKYGDAFIRGNNGEGRMGVPAALTGWACAALCLVPGSSAFSHGAGAAACADMRPKHIPARTQSPGTHHITVLTGSSSYSPGATVSVAVRSSRDFMGFLLQARRVSDHQIAGSFVFIPPHAKLITCLEEADTVTHADKSRKRNLSFKWQAPAQPVGNIRFFLSVVQSYFVYWVKIESSVVSQQTHSRAHSDSHVEPGSPMPASGQRLEDMEGTIPVSLGLHLAPSLPITLLQRRTDVSAAAVTGAGEEDSSGPAPTSVWVAELLGAAETPFQASSHTAAAVSDGRHPSRDSSPALEPSLDVRGLERLVALRDFSTESFASGFSTCHRTQNDPSFDSLETCLPSDRDEQDKTEASNRTVMRPPLYTVHLPHPHLWSSGALTGHGAGAAHPTPALHTSATFRPTTADGQLEASRPSASFLPRSKHKERAVEEGSGVAGVGDPRKTNPRPELGQDGARAPWGIQLGTPQLGLLLCLLAVLGVAVVVGLRHLHTQYCRRQMEVSLCEPARDAVATGDDGEIVYVQRIGDNSFVFVEGECNWIAPSVSSKKTVL</sequence>
<evidence type="ECO:0000256" key="13">
    <source>
        <dbReference type="ARBA" id="ARBA00065816"/>
    </source>
</evidence>
<keyword evidence="15" id="KW-0472">Membrane</keyword>
<evidence type="ECO:0000256" key="15">
    <source>
        <dbReference type="SAM" id="Phobius"/>
    </source>
</evidence>
<feature type="domain" description="Sm" evidence="17">
    <location>
        <begin position="7"/>
        <end position="79"/>
    </location>
</feature>
<dbReference type="PANTHER" id="PTHR45828">
    <property type="entry name" value="CYTOCHROME B561/FERRIC REDUCTASE TRANSMEMBRANE"/>
    <property type="match status" value="1"/>
</dbReference>
<dbReference type="GO" id="GO:0005737">
    <property type="term" value="C:cytoplasm"/>
    <property type="evidence" value="ECO:0007669"/>
    <property type="project" value="UniProtKB-SubCell"/>
</dbReference>
<evidence type="ECO:0000256" key="3">
    <source>
        <dbReference type="ARBA" id="ARBA00007927"/>
    </source>
</evidence>
<dbReference type="InterPro" id="IPR002861">
    <property type="entry name" value="Reeler_dom"/>
</dbReference>
<dbReference type="InterPro" id="IPR051237">
    <property type="entry name" value="Ferric-chelate_Red/DefProt"/>
</dbReference>
<evidence type="ECO:0000256" key="10">
    <source>
        <dbReference type="ARBA" id="ARBA00023242"/>
    </source>
</evidence>
<feature type="region of interest" description="Disordered" evidence="14">
    <location>
        <begin position="435"/>
        <end position="454"/>
    </location>
</feature>
<dbReference type="Pfam" id="PF02014">
    <property type="entry name" value="Reeler"/>
    <property type="match status" value="1"/>
</dbReference>
<dbReference type="GO" id="GO:0120115">
    <property type="term" value="C:Lsm2-8 complex"/>
    <property type="evidence" value="ECO:0007669"/>
    <property type="project" value="UniProtKB-ARBA"/>
</dbReference>
<evidence type="ECO:0000256" key="5">
    <source>
        <dbReference type="ARBA" id="ARBA00022490"/>
    </source>
</evidence>
<organism evidence="18 19">
    <name type="scientific">Ovis aries</name>
    <name type="common">Sheep</name>
    <dbReference type="NCBI Taxonomy" id="9940"/>
    <lineage>
        <taxon>Eukaryota</taxon>
        <taxon>Metazoa</taxon>
        <taxon>Chordata</taxon>
        <taxon>Craniata</taxon>
        <taxon>Vertebrata</taxon>
        <taxon>Euteleostomi</taxon>
        <taxon>Mammalia</taxon>
        <taxon>Eutheria</taxon>
        <taxon>Laurasiatheria</taxon>
        <taxon>Artiodactyla</taxon>
        <taxon>Ruminantia</taxon>
        <taxon>Pecora</taxon>
        <taxon>Bovidae</taxon>
        <taxon>Caprinae</taxon>
        <taxon>Ovis</taxon>
    </lineage>
</organism>
<comment type="caution">
    <text evidence="18">The sequence shown here is derived from an EMBL/GenBank/DDBJ whole genome shotgun (WGS) entry which is preliminary data.</text>
</comment>
<evidence type="ECO:0000259" key="17">
    <source>
        <dbReference type="PROSITE" id="PS52002"/>
    </source>
</evidence>
<comment type="similarity">
    <text evidence="3">Belongs to the snRNP Sm proteins family. SmF/LSm6 subfamily.</text>
</comment>
<dbReference type="GO" id="GO:0000398">
    <property type="term" value="P:mRNA splicing, via spliceosome"/>
    <property type="evidence" value="ECO:0007669"/>
    <property type="project" value="UniProtKB-ARBA"/>
</dbReference>
<keyword evidence="6" id="KW-0507">mRNA processing</keyword>
<feature type="transmembrane region" description="Helical" evidence="15">
    <location>
        <begin position="523"/>
        <end position="544"/>
    </location>
</feature>
<dbReference type="CDD" id="cd01726">
    <property type="entry name" value="LSm6"/>
    <property type="match status" value="1"/>
</dbReference>
<dbReference type="CDD" id="cd08544">
    <property type="entry name" value="Reeler"/>
    <property type="match status" value="1"/>
</dbReference>
<evidence type="ECO:0000256" key="7">
    <source>
        <dbReference type="ARBA" id="ARBA00022728"/>
    </source>
</evidence>
<dbReference type="InterPro" id="IPR001163">
    <property type="entry name" value="Sm_dom_euk/arc"/>
</dbReference>
<dbReference type="PROSITE" id="PS51019">
    <property type="entry name" value="REELIN"/>
    <property type="match status" value="1"/>
</dbReference>
<evidence type="ECO:0000256" key="14">
    <source>
        <dbReference type="SAM" id="MobiDB-lite"/>
    </source>
</evidence>
<dbReference type="AlphaFoldDB" id="A0A836CTL5"/>
<dbReference type="SUPFAM" id="SSF50182">
    <property type="entry name" value="Sm-like ribonucleoproteins"/>
    <property type="match status" value="1"/>
</dbReference>
<feature type="compositionally biased region" description="Low complexity" evidence="14">
    <location>
        <begin position="435"/>
        <end position="451"/>
    </location>
</feature>
<dbReference type="GO" id="GO:0003723">
    <property type="term" value="F:RNA binding"/>
    <property type="evidence" value="ECO:0007669"/>
    <property type="project" value="UniProtKB-KW"/>
</dbReference>
<keyword evidence="8" id="KW-0694">RNA-binding</keyword>
<comment type="function">
    <text evidence="12">Plays a role in pre-mRNA splicing as component of the U4/U6-U5 tri-snRNP complex that is involved in spliceosome assembly, and as component of the precatalytic spliceosome (spliceosome B complex). The heptameric LSM2-8 complex binds specifically to the 3'-terminal U-tract of U6 snRNA. Component of LSm protein complexes, which are involved in RNA processing and may function in a chaperone-like manner, facilitating the efficient association of RNA processing factors with their substrates. Component of the cytoplasmic LSM1-LSM7 complex, which is thought to be involved in mRNA degradation by activating the decapping step in the 5'-to-3' mRNA decay pathway.</text>
</comment>
<dbReference type="SMART" id="SM00651">
    <property type="entry name" value="Sm"/>
    <property type="match status" value="1"/>
</dbReference>
<dbReference type="Gene3D" id="2.60.40.4060">
    <property type="entry name" value="Reeler domain"/>
    <property type="match status" value="1"/>
</dbReference>
<dbReference type="InterPro" id="IPR010920">
    <property type="entry name" value="LSM_dom_sf"/>
</dbReference>
<proteinExistence type="inferred from homology"/>
<dbReference type="InterPro" id="IPR042307">
    <property type="entry name" value="Reeler_sf"/>
</dbReference>
<keyword evidence="7" id="KW-0747">Spliceosome</keyword>
<evidence type="ECO:0000256" key="1">
    <source>
        <dbReference type="ARBA" id="ARBA00004123"/>
    </source>
</evidence>
<comment type="subcellular location">
    <subcellularLocation>
        <location evidence="2">Cytoplasm</location>
    </subcellularLocation>
    <subcellularLocation>
        <location evidence="1">Nucleus</location>
    </subcellularLocation>
</comment>
<dbReference type="GO" id="GO:0016020">
    <property type="term" value="C:membrane"/>
    <property type="evidence" value="ECO:0007669"/>
    <property type="project" value="TreeGrafter"/>
</dbReference>
<keyword evidence="10" id="KW-0539">Nucleus</keyword>
<keyword evidence="5" id="KW-0963">Cytoplasm</keyword>
<dbReference type="PANTHER" id="PTHR45828:SF51">
    <property type="entry name" value="REELIN DOMAIN-CONTAINING PROTEIN 1"/>
    <property type="match status" value="1"/>
</dbReference>
<dbReference type="PROSITE" id="PS52002">
    <property type="entry name" value="SM"/>
    <property type="match status" value="1"/>
</dbReference>
<evidence type="ECO:0000256" key="11">
    <source>
        <dbReference type="ARBA" id="ARBA00023274"/>
    </source>
</evidence>
<evidence type="ECO:0000259" key="16">
    <source>
        <dbReference type="PROSITE" id="PS51019"/>
    </source>
</evidence>
<evidence type="ECO:0000256" key="12">
    <source>
        <dbReference type="ARBA" id="ARBA00054795"/>
    </source>
</evidence>
<dbReference type="Proteomes" id="UP000664991">
    <property type="component" value="Chromosome 17"/>
</dbReference>
<feature type="domain" description="Reelin" evidence="16">
    <location>
        <begin position="91"/>
        <end position="252"/>
    </location>
</feature>
<dbReference type="FunFam" id="2.30.30.100:FF:000010">
    <property type="entry name" value="U6 snRNA-associated Sm-like protein LSm6"/>
    <property type="match status" value="1"/>
</dbReference>
<keyword evidence="9" id="KW-0508">mRNA splicing</keyword>
<feature type="region of interest" description="Disordered" evidence="14">
    <location>
        <begin position="240"/>
        <end position="261"/>
    </location>
</feature>
<evidence type="ECO:0000256" key="2">
    <source>
        <dbReference type="ARBA" id="ARBA00004496"/>
    </source>
</evidence>
<evidence type="ECO:0000313" key="18">
    <source>
        <dbReference type="EMBL" id="KAG5198490.1"/>
    </source>
</evidence>
<comment type="subunit">
    <text evidence="13">Component of the precatalytic spliceosome (spliceosome B complex). Component of the U4/U6-U5 tri-snRNP complex, a building block of the precatalytic spliceosome (spliceosome B complex). The U4/U6-U5 tri-snRNP complex is composed of the U4, U6 and U5 snRNAs and at least PRPF3, PRPF4, PRPF6, PRPF8, PRPF31, SNRNP200, TXNL4A, SNRNP40, SNRPB, SNRPD1, SNRPD2, SNRPD3, SNRPE, SNRPF, SNRPG, DDX23, CD2BP2, PPIH, SNU13, EFTUD2, SART1 and USP39, plus LSM2, LSM3, LSM4, LSM5, LSM6, LSM7 and LSM8. LSM2, LSM3, LSM4, LSM5, LSM6, LSM7 and LSM8 form a heptameric, ring-shaped subcomplex (the LSM2-8 complex) that is part of the U4/U6-U5 tri-snRNP complex and the precatalytic spliceosome. Component of the heptameric LSM1-LSM7 complex, which consists of LSM1, LSM2, LSM3, LSM4, LSM5, LSM6 and LSM7.</text>
</comment>
<dbReference type="InterPro" id="IPR047575">
    <property type="entry name" value="Sm"/>
</dbReference>
<feature type="region of interest" description="Disordered" evidence="14">
    <location>
        <begin position="382"/>
        <end position="413"/>
    </location>
</feature>
<evidence type="ECO:0000256" key="4">
    <source>
        <dbReference type="ARBA" id="ARBA00014768"/>
    </source>
</evidence>
<feature type="compositionally biased region" description="Basic and acidic residues" evidence="14">
    <location>
        <begin position="399"/>
        <end position="409"/>
    </location>
</feature>
<keyword evidence="15" id="KW-0812">Transmembrane</keyword>
<evidence type="ECO:0000256" key="8">
    <source>
        <dbReference type="ARBA" id="ARBA00022884"/>
    </source>
</evidence>
<reference evidence="18 19" key="1">
    <citation type="submission" date="2020-12" db="EMBL/GenBank/DDBJ databases">
        <title>De novo assembly of Tibetan sheep genome.</title>
        <authorList>
            <person name="Li X."/>
        </authorList>
    </citation>
    <scope>NUCLEOTIDE SEQUENCE [LARGE SCALE GENOMIC DNA]</scope>
    <source>
        <tissue evidence="18">Heart</tissue>
    </source>
</reference>
<dbReference type="Pfam" id="PF01423">
    <property type="entry name" value="LSM"/>
    <property type="match status" value="1"/>
</dbReference>
<gene>
    <name evidence="18" type="ORF">JEQ12_007086</name>
</gene>
<protein>
    <recommendedName>
        <fullName evidence="4">U6 snRNA-associated Sm-like protein LSm6</fullName>
    </recommendedName>
</protein>
<dbReference type="Gene3D" id="2.30.30.100">
    <property type="match status" value="1"/>
</dbReference>
<name>A0A836CTL5_SHEEP</name>
<evidence type="ECO:0000256" key="6">
    <source>
        <dbReference type="ARBA" id="ARBA00022664"/>
    </source>
</evidence>
<keyword evidence="15" id="KW-1133">Transmembrane helix</keyword>
<feature type="region of interest" description="Disordered" evidence="14">
    <location>
        <begin position="459"/>
        <end position="508"/>
    </location>
</feature>
<feature type="region of interest" description="Disordered" evidence="14">
    <location>
        <begin position="330"/>
        <end position="353"/>
    </location>
</feature>
<dbReference type="EMBL" id="JAEMGP010000017">
    <property type="protein sequence ID" value="KAG5198490.1"/>
    <property type="molecule type" value="Genomic_DNA"/>
</dbReference>
<dbReference type="GO" id="GO:0005681">
    <property type="term" value="C:spliceosomal complex"/>
    <property type="evidence" value="ECO:0007669"/>
    <property type="project" value="UniProtKB-KW"/>
</dbReference>
<evidence type="ECO:0000313" key="19">
    <source>
        <dbReference type="Proteomes" id="UP000664991"/>
    </source>
</evidence>
<accession>A0A836CTL5</accession>